<proteinExistence type="inferred from homology"/>
<evidence type="ECO:0000256" key="10">
    <source>
        <dbReference type="ARBA" id="ARBA00023136"/>
    </source>
</evidence>
<keyword evidence="6" id="KW-0547">Nucleotide-binding</keyword>
<evidence type="ECO:0000313" key="16">
    <source>
        <dbReference type="Proteomes" id="UP001389717"/>
    </source>
</evidence>
<dbReference type="RefSeq" id="WP_341980421.1">
    <property type="nucleotide sequence ID" value="NZ_JBBYAF010000004.1"/>
</dbReference>
<evidence type="ECO:0000256" key="11">
    <source>
        <dbReference type="ARBA" id="ARBA00023225"/>
    </source>
</evidence>
<dbReference type="NCBIfam" id="TIGR03499">
    <property type="entry name" value="FlhF"/>
    <property type="match status" value="1"/>
</dbReference>
<keyword evidence="5" id="KW-1003">Cell membrane</keyword>
<dbReference type="InterPro" id="IPR047040">
    <property type="entry name" value="FlhF__GTPase_dom"/>
</dbReference>
<keyword evidence="10" id="KW-0472">Membrane</keyword>
<evidence type="ECO:0000256" key="13">
    <source>
        <dbReference type="NCBIfam" id="TIGR03499"/>
    </source>
</evidence>
<evidence type="ECO:0000313" key="15">
    <source>
        <dbReference type="EMBL" id="MEL3971312.1"/>
    </source>
</evidence>
<dbReference type="InterPro" id="IPR000897">
    <property type="entry name" value="SRP54_GTPase_dom"/>
</dbReference>
<comment type="caution">
    <text evidence="15">The sequence shown here is derived from an EMBL/GenBank/DDBJ whole genome shotgun (WGS) entry which is preliminary data.</text>
</comment>
<evidence type="ECO:0000256" key="3">
    <source>
        <dbReference type="ARBA" id="ARBA00014919"/>
    </source>
</evidence>
<keyword evidence="7" id="KW-1005">Bacterial flagellum biogenesis</keyword>
<evidence type="ECO:0000256" key="1">
    <source>
        <dbReference type="ARBA" id="ARBA00004413"/>
    </source>
</evidence>
<reference evidence="15 16" key="1">
    <citation type="submission" date="2024-04" db="EMBL/GenBank/DDBJ databases">
        <title>Bacillus oryzaecorticis sp. nov., a moderately halophilic bacterium isolated from rice husks.</title>
        <authorList>
            <person name="Zhu H.-S."/>
        </authorList>
    </citation>
    <scope>NUCLEOTIDE SEQUENCE [LARGE SCALE GENOMIC DNA]</scope>
    <source>
        <strain evidence="15 16">ZC255</strain>
    </source>
</reference>
<keyword evidence="4" id="KW-0813">Transport</keyword>
<keyword evidence="16" id="KW-1185">Reference proteome</keyword>
<feature type="domain" description="SRP54-type proteins GTP-binding" evidence="14">
    <location>
        <begin position="189"/>
        <end position="380"/>
    </location>
</feature>
<comment type="function">
    <text evidence="12">Necessary for flagellar biosynthesis. May be involved in translocation of the flagellum.</text>
</comment>
<evidence type="ECO:0000256" key="4">
    <source>
        <dbReference type="ARBA" id="ARBA00022448"/>
    </source>
</evidence>
<gene>
    <name evidence="15" type="primary">flhF</name>
    <name evidence="15" type="ORF">AAEO50_03380</name>
</gene>
<dbReference type="PANTHER" id="PTHR43134:SF3">
    <property type="entry name" value="FLAGELLAR BIOSYNTHESIS PROTEIN FLHF"/>
    <property type="match status" value="1"/>
</dbReference>
<evidence type="ECO:0000256" key="2">
    <source>
        <dbReference type="ARBA" id="ARBA00008531"/>
    </source>
</evidence>
<dbReference type="EMBL" id="JBBYAF010000004">
    <property type="protein sequence ID" value="MEL3971312.1"/>
    <property type="molecule type" value="Genomic_DNA"/>
</dbReference>
<protein>
    <recommendedName>
        <fullName evidence="3 13">Flagellar biosynthesis protein FlhF</fullName>
    </recommendedName>
</protein>
<evidence type="ECO:0000256" key="5">
    <source>
        <dbReference type="ARBA" id="ARBA00022475"/>
    </source>
</evidence>
<evidence type="ECO:0000256" key="7">
    <source>
        <dbReference type="ARBA" id="ARBA00022795"/>
    </source>
</evidence>
<comment type="subcellular location">
    <subcellularLocation>
        <location evidence="1">Cell membrane</location>
        <topology evidence="1">Peripheral membrane protein</topology>
        <orientation evidence="1">Cytoplasmic side</orientation>
    </subcellularLocation>
</comment>
<evidence type="ECO:0000256" key="9">
    <source>
        <dbReference type="ARBA" id="ARBA00023134"/>
    </source>
</evidence>
<keyword evidence="11" id="KW-1006">Bacterial flagellum protein export</keyword>
<evidence type="ECO:0000256" key="8">
    <source>
        <dbReference type="ARBA" id="ARBA00022927"/>
    </source>
</evidence>
<evidence type="ECO:0000256" key="12">
    <source>
        <dbReference type="ARBA" id="ARBA00025337"/>
    </source>
</evidence>
<evidence type="ECO:0000259" key="14">
    <source>
        <dbReference type="SMART" id="SM00962"/>
    </source>
</evidence>
<dbReference type="InterPro" id="IPR020006">
    <property type="entry name" value="FlhF"/>
</dbReference>
<comment type="similarity">
    <text evidence="2">Belongs to the GTP-binding SRP family.</text>
</comment>
<dbReference type="SUPFAM" id="SSF52540">
    <property type="entry name" value="P-loop containing nucleoside triphosphate hydrolases"/>
    <property type="match status" value="1"/>
</dbReference>
<dbReference type="CDD" id="cd17873">
    <property type="entry name" value="FlhF"/>
    <property type="match status" value="1"/>
</dbReference>
<evidence type="ECO:0000256" key="6">
    <source>
        <dbReference type="ARBA" id="ARBA00022741"/>
    </source>
</evidence>
<keyword evidence="15" id="KW-0969">Cilium</keyword>
<dbReference type="PANTHER" id="PTHR43134">
    <property type="entry name" value="SIGNAL RECOGNITION PARTICLE RECEPTOR SUBUNIT ALPHA"/>
    <property type="match status" value="1"/>
</dbReference>
<dbReference type="SMART" id="SM00962">
    <property type="entry name" value="SRP54"/>
    <property type="match status" value="1"/>
</dbReference>
<organism evidence="15 16">
    <name type="scientific">Rossellomorea oryzaecorticis</name>
    <dbReference type="NCBI Taxonomy" id="1396505"/>
    <lineage>
        <taxon>Bacteria</taxon>
        <taxon>Bacillati</taxon>
        <taxon>Bacillota</taxon>
        <taxon>Bacilli</taxon>
        <taxon>Bacillales</taxon>
        <taxon>Bacillaceae</taxon>
        <taxon>Rossellomorea</taxon>
    </lineage>
</organism>
<sequence>MKVIKYAAPTMNEAMKKVRNDLGEDAVILNSKVTHSGGVFGLFKKKMVEVIAAVDPGIEKEKAEMKRQRSQPVVQNSAPLIKGASREIQNISDGSVQQELKELKNMIASFKSNNQFERYDSSIREILIHLQNHGVNESLLLQAGDHLKDRLKFLNESKQGLNDSLLMEARHFLKNAVSGLPMSGISYDKKYINVIGPTGVGKTTTLAKMAAAAVIEKRMKIGFITTDTYRIAAIEQLKTYAGLLNVPVEVVYKLDDYKKAVEKFKDFDHVFIDTAGRNFREKKYVEDLQTVIDFDREMETFLVLSLTSKESDMKEIIKQFSSIDINRFIFTKLDETSSYGSMVNIITETKTGIAYITTGQDVPEDITEVDASKIGDLLLKGFNYERSGI</sequence>
<keyword evidence="8" id="KW-0653">Protein transport</keyword>
<name>A0ABU9K5P0_9BACI</name>
<dbReference type="Gene3D" id="3.40.50.300">
    <property type="entry name" value="P-loop containing nucleotide triphosphate hydrolases"/>
    <property type="match status" value="1"/>
</dbReference>
<dbReference type="InterPro" id="IPR027417">
    <property type="entry name" value="P-loop_NTPase"/>
</dbReference>
<dbReference type="Proteomes" id="UP001389717">
    <property type="component" value="Unassembled WGS sequence"/>
</dbReference>
<keyword evidence="9" id="KW-0342">GTP-binding</keyword>
<keyword evidence="15" id="KW-0966">Cell projection</keyword>
<keyword evidence="15" id="KW-0282">Flagellum</keyword>
<dbReference type="Pfam" id="PF00448">
    <property type="entry name" value="SRP54"/>
    <property type="match status" value="1"/>
</dbReference>
<dbReference type="Gene3D" id="1.20.120.1380">
    <property type="entry name" value="Flagellar FlhF biosynthesis protein, N domain"/>
    <property type="match status" value="1"/>
</dbReference>
<accession>A0ABU9K5P0</accession>